<dbReference type="GO" id="GO:0005815">
    <property type="term" value="C:microtubule organizing center"/>
    <property type="evidence" value="ECO:0007669"/>
    <property type="project" value="UniProtKB-ARBA"/>
</dbReference>
<evidence type="ECO:0000313" key="9">
    <source>
        <dbReference type="EMBL" id="KAL3796230.1"/>
    </source>
</evidence>
<dbReference type="Pfam" id="PF04130">
    <property type="entry name" value="GCP_C_terminal"/>
    <property type="match status" value="1"/>
</dbReference>
<evidence type="ECO:0000256" key="4">
    <source>
        <dbReference type="ARBA" id="ARBA00022701"/>
    </source>
</evidence>
<feature type="compositionally biased region" description="Low complexity" evidence="6">
    <location>
        <begin position="22"/>
        <end position="43"/>
    </location>
</feature>
<dbReference type="Proteomes" id="UP001530400">
    <property type="component" value="Unassembled WGS sequence"/>
</dbReference>
<dbReference type="PANTHER" id="PTHR19302">
    <property type="entry name" value="GAMMA TUBULIN COMPLEX PROTEIN"/>
    <property type="match status" value="1"/>
</dbReference>
<name>A0ABD3QDL7_9STRA</name>
<comment type="caution">
    <text evidence="9">The sequence shown here is derived from an EMBL/GenBank/DDBJ whole genome shotgun (WGS) entry which is preliminary data.</text>
</comment>
<feature type="domain" description="Gamma tubulin complex component protein N-terminal" evidence="8">
    <location>
        <begin position="612"/>
        <end position="953"/>
    </location>
</feature>
<reference evidence="9 10" key="1">
    <citation type="submission" date="2024-10" db="EMBL/GenBank/DDBJ databases">
        <title>Updated reference genomes for cyclostephanoid diatoms.</title>
        <authorList>
            <person name="Roberts W.R."/>
            <person name="Alverson A.J."/>
        </authorList>
    </citation>
    <scope>NUCLEOTIDE SEQUENCE [LARGE SCALE GENOMIC DNA]</scope>
    <source>
        <strain evidence="9 10">AJA010-31</strain>
    </source>
</reference>
<dbReference type="InterPro" id="IPR041470">
    <property type="entry name" value="GCP_N"/>
</dbReference>
<dbReference type="EMBL" id="JALLPJ020000299">
    <property type="protein sequence ID" value="KAL3796230.1"/>
    <property type="molecule type" value="Genomic_DNA"/>
</dbReference>
<evidence type="ECO:0000313" key="10">
    <source>
        <dbReference type="Proteomes" id="UP001530400"/>
    </source>
</evidence>
<evidence type="ECO:0000256" key="2">
    <source>
        <dbReference type="ARBA" id="ARBA00010337"/>
    </source>
</evidence>
<keyword evidence="3" id="KW-0963">Cytoplasm</keyword>
<dbReference type="Gene3D" id="1.20.120.1900">
    <property type="entry name" value="Gamma-tubulin complex, C-terminal domain"/>
    <property type="match status" value="1"/>
</dbReference>
<keyword evidence="5" id="KW-0206">Cytoskeleton</keyword>
<organism evidence="9 10">
    <name type="scientific">Cyclotella atomus</name>
    <dbReference type="NCBI Taxonomy" id="382360"/>
    <lineage>
        <taxon>Eukaryota</taxon>
        <taxon>Sar</taxon>
        <taxon>Stramenopiles</taxon>
        <taxon>Ochrophyta</taxon>
        <taxon>Bacillariophyta</taxon>
        <taxon>Coscinodiscophyceae</taxon>
        <taxon>Thalassiosirophycidae</taxon>
        <taxon>Stephanodiscales</taxon>
        <taxon>Stephanodiscaceae</taxon>
        <taxon>Cyclotella</taxon>
    </lineage>
</organism>
<keyword evidence="10" id="KW-1185">Reference proteome</keyword>
<proteinExistence type="inferred from homology"/>
<evidence type="ECO:0000259" key="8">
    <source>
        <dbReference type="Pfam" id="PF17681"/>
    </source>
</evidence>
<feature type="domain" description="Gamma tubulin complex component C-terminal" evidence="7">
    <location>
        <begin position="956"/>
        <end position="1351"/>
    </location>
</feature>
<feature type="region of interest" description="Disordered" evidence="6">
    <location>
        <begin position="174"/>
        <end position="204"/>
    </location>
</feature>
<evidence type="ECO:0000259" key="7">
    <source>
        <dbReference type="Pfam" id="PF04130"/>
    </source>
</evidence>
<dbReference type="GO" id="GO:0005874">
    <property type="term" value="C:microtubule"/>
    <property type="evidence" value="ECO:0007669"/>
    <property type="project" value="UniProtKB-KW"/>
</dbReference>
<dbReference type="InterPro" id="IPR007259">
    <property type="entry name" value="GCP"/>
</dbReference>
<comment type="subcellular location">
    <subcellularLocation>
        <location evidence="1">Cytoplasm</location>
        <location evidence="1">Cytoskeleton</location>
    </subcellularLocation>
</comment>
<evidence type="ECO:0008006" key="11">
    <source>
        <dbReference type="Google" id="ProtNLM"/>
    </source>
</evidence>
<dbReference type="Pfam" id="PF17681">
    <property type="entry name" value="GCP_N_terminal"/>
    <property type="match status" value="1"/>
</dbReference>
<evidence type="ECO:0000256" key="6">
    <source>
        <dbReference type="SAM" id="MobiDB-lite"/>
    </source>
</evidence>
<evidence type="ECO:0000256" key="1">
    <source>
        <dbReference type="ARBA" id="ARBA00004245"/>
    </source>
</evidence>
<feature type="compositionally biased region" description="Polar residues" evidence="6">
    <location>
        <begin position="44"/>
        <end position="62"/>
    </location>
</feature>
<feature type="compositionally biased region" description="Low complexity" evidence="6">
    <location>
        <begin position="1"/>
        <end position="14"/>
    </location>
</feature>
<gene>
    <name evidence="9" type="ORF">ACHAWO_010510</name>
</gene>
<comment type="similarity">
    <text evidence="2">Belongs to the TUBGCP family.</text>
</comment>
<evidence type="ECO:0000256" key="3">
    <source>
        <dbReference type="ARBA" id="ARBA00022490"/>
    </source>
</evidence>
<protein>
    <recommendedName>
        <fullName evidence="11">Spindle pole body component</fullName>
    </recommendedName>
</protein>
<dbReference type="InterPro" id="IPR040457">
    <property type="entry name" value="GCP_C"/>
</dbReference>
<feature type="compositionally biased region" description="Basic and acidic residues" evidence="6">
    <location>
        <begin position="175"/>
        <end position="197"/>
    </location>
</feature>
<sequence>MSSSSAAAIRAAMDARLRHQQASARAAASSRDNVSNDDNARSVTNNSRPPTASSNTSDTNLNMAEVRKEIDSVADRSASWSTTAAAAEGQPSISLPPRPRRVVDAATKVANTPAPIANSSLTSQNHAHPSINLQHATPVTSAMIAQRNTLTTPLRAEAPAAAYATPNAAYAALPNRDDGDSTVHTHGEDAHSLEEAKTPSTLMRSIQRSISKDRSDMAKKNLFDTHSANQRESDVNNSRSVGESIRFRRGDLISQNNNLEEQTGNEMQQDHHDHDDAVTEYEELPNDAFHNREFNSYCLQYGNEVLIRYPTATALTSLSVQPKDDSKTDGANKLSEKRVCLIANETNGCFGLEENRFVILSGKSKEEEEALPYLCYGDVVTLRSTLTDRVLGIQKMEILDGENSTVIAKVGCFRRYGKFPHADRWVVLRGGADAGLVELGPDLPHDDQGNVPVYSGDSIVLRNDFTGGILSLGDVIETLPHVVPGPDVIGWSLNLITSSYEMHDGVASTEDDVELIEFLHRHNQCKPGKNETFQIVTSDVPSCPNWVYPLDERSDRWFLDGSYLSNPNRHDLSPELQDEMWGDANTIPLLENSGESQRLASLHVDVQETILLEEVICAMMGLEGQFIRYHLGDLADSNDEEQEAIQPGFVLAPHAYTGGKIDTTLEVIVSRILPLCSNYVFVNKYVQSCLCNYECGIMARALCEAISKLLQEHLDFVNSLDQQLRQGNEDGKPLSMTMVHARTRHAHRTMATLYDAVYAVQGKKGGDLLNSLQKLAKYNYSGDAKCNEILTHLLSVCAVHYSQMLKSWMNNGRLHDPYNEFMIEVINRKFQSNTVAIREGIEFENWCRVNDIHVFATLDSSSEFTAPASTPFGVDRHRSTFHMSTLDKVHTTGKYRRAIHFCADGLPVLARSETETTPEEDARILLNPLKLSRSIDVSYHNASDALLKMMLEKYALMDSLQLMKRYFLLDQGDFFVEFLDIADEQLSRGASTVSRGQVQNAIETSIGRTSDYSLQTSSSDPRRVSNLPHCSQLASALQCGFKKHSLVEELDDLHRQSMSKSSKSKTRQKELTGFEALQLELKRVPFPTSLVLSNSQMRIYQILFRQIFFAKYVERQLVNLWSDHQLMKQMNSLKDMRKTFCLRRRMIHFIQNFVYYIKFEVIEPNWRELESKMTAAKQHCANPEASPQASGSFPRTVDDLLAEHNQFLINVINQCLLTNSDLIRASTKIMTTCLLFTTQMKLFMSTTKIDDHHETTRAECTKMRHSGLTKQKIDNARKSLFREQRQERTRRCADRITREVCTDNFQHMIARFDNVFSTHLSEFMKALKYDFGKKSNGHYTNLFMQLDYNGFVSSSSESGK</sequence>
<dbReference type="InterPro" id="IPR042241">
    <property type="entry name" value="GCP_C_sf"/>
</dbReference>
<keyword evidence="4" id="KW-0493">Microtubule</keyword>
<evidence type="ECO:0000256" key="5">
    <source>
        <dbReference type="ARBA" id="ARBA00023212"/>
    </source>
</evidence>
<feature type="region of interest" description="Disordered" evidence="6">
    <location>
        <begin position="1"/>
        <end position="63"/>
    </location>
</feature>
<accession>A0ABD3QDL7</accession>
<dbReference type="PANTHER" id="PTHR19302:SF13">
    <property type="entry name" value="GAMMA-TUBULIN COMPLEX COMPONENT 2"/>
    <property type="match status" value="1"/>
</dbReference>